<reference evidence="1" key="1">
    <citation type="journal article" date="2023" name="Plants (Basel)">
        <title>Genomic Analysis of Leptolyngbya boryana CZ1 Reveals Efficient Carbon Fixation Modules.</title>
        <authorList>
            <person name="Bai X."/>
            <person name="Wang H."/>
            <person name="Cheng W."/>
            <person name="Wang J."/>
            <person name="Ma M."/>
            <person name="Hu H."/>
            <person name="Song Z."/>
            <person name="Ma H."/>
            <person name="Fan Y."/>
            <person name="Du C."/>
            <person name="Xu J."/>
        </authorList>
    </citation>
    <scope>NUCLEOTIDE SEQUENCE</scope>
    <source>
        <strain evidence="1">CZ1</strain>
    </source>
</reference>
<evidence type="ECO:0000313" key="1">
    <source>
        <dbReference type="EMBL" id="WNZ46214.1"/>
    </source>
</evidence>
<accession>A0AA96WXY8</accession>
<gene>
    <name evidence="1" type="ORF">Q2T42_30975</name>
</gene>
<name>A0AA96WXY8_LEPBY</name>
<protein>
    <submittedName>
        <fullName evidence="1">Uncharacterized protein</fullName>
    </submittedName>
</protein>
<sequence length="80" mass="8454">MDEQKRVMGNMVAAGRFLKYSPWENYGTTLGLKRGNQLEMVTARTEGSPGGAALVLVDGGSAIVEAKGQNIDSSPAGRIQ</sequence>
<proteinExistence type="predicted"/>
<dbReference type="AlphaFoldDB" id="A0AA96WXY8"/>
<dbReference type="EMBL" id="CP130144">
    <property type="protein sequence ID" value="WNZ46214.1"/>
    <property type="molecule type" value="Genomic_DNA"/>
</dbReference>
<organism evidence="1">
    <name type="scientific">Leptolyngbya boryana CZ1</name>
    <dbReference type="NCBI Taxonomy" id="3060204"/>
    <lineage>
        <taxon>Bacteria</taxon>
        <taxon>Bacillati</taxon>
        <taxon>Cyanobacteriota</taxon>
        <taxon>Cyanophyceae</taxon>
        <taxon>Leptolyngbyales</taxon>
        <taxon>Leptolyngbyaceae</taxon>
        <taxon>Leptolyngbya group</taxon>
        <taxon>Leptolyngbya</taxon>
    </lineage>
</organism>
<reference evidence="1" key="2">
    <citation type="submission" date="2023-07" db="EMBL/GenBank/DDBJ databases">
        <authorList>
            <person name="Bai X.-H."/>
            <person name="Wang H.-H."/>
            <person name="Wang J."/>
            <person name="Ma M.-Y."/>
            <person name="Hu H.-H."/>
            <person name="Song Z.-L."/>
            <person name="Ma H.-G."/>
            <person name="Fan Y."/>
            <person name="Du C.-Y."/>
            <person name="Xu J.-C."/>
        </authorList>
    </citation>
    <scope>NUCLEOTIDE SEQUENCE</scope>
    <source>
        <strain evidence="1">CZ1</strain>
    </source>
</reference>
<dbReference type="RefSeq" id="WP_316427462.1">
    <property type="nucleotide sequence ID" value="NZ_CP130144.1"/>
</dbReference>